<evidence type="ECO:0000313" key="3">
    <source>
        <dbReference type="Proteomes" id="UP000050794"/>
    </source>
</evidence>
<proteinExistence type="predicted"/>
<gene>
    <name evidence="2" type="ORF">TCNE_LOCUS1737</name>
</gene>
<feature type="region of interest" description="Disordered" evidence="1">
    <location>
        <begin position="1"/>
        <end position="22"/>
    </location>
</feature>
<dbReference type="Proteomes" id="UP000050794">
    <property type="component" value="Unassembled WGS sequence"/>
</dbReference>
<name>A0A183TZR7_TOXCA</name>
<keyword evidence="3" id="KW-1185">Reference proteome</keyword>
<accession>A0A183TZR7</accession>
<evidence type="ECO:0000256" key="1">
    <source>
        <dbReference type="SAM" id="MobiDB-lite"/>
    </source>
</evidence>
<evidence type="ECO:0000313" key="2">
    <source>
        <dbReference type="EMBL" id="VDM26746.1"/>
    </source>
</evidence>
<protein>
    <submittedName>
        <fullName evidence="2 4">Uncharacterized protein</fullName>
    </submittedName>
</protein>
<organism evidence="3 4">
    <name type="scientific">Toxocara canis</name>
    <name type="common">Canine roundworm</name>
    <dbReference type="NCBI Taxonomy" id="6265"/>
    <lineage>
        <taxon>Eukaryota</taxon>
        <taxon>Metazoa</taxon>
        <taxon>Ecdysozoa</taxon>
        <taxon>Nematoda</taxon>
        <taxon>Chromadorea</taxon>
        <taxon>Rhabditida</taxon>
        <taxon>Spirurina</taxon>
        <taxon>Ascaridomorpha</taxon>
        <taxon>Ascaridoidea</taxon>
        <taxon>Toxocaridae</taxon>
        <taxon>Toxocara</taxon>
    </lineage>
</organism>
<dbReference type="AlphaFoldDB" id="A0A183TZR7"/>
<reference evidence="4" key="1">
    <citation type="submission" date="2016-06" db="UniProtKB">
        <authorList>
            <consortium name="WormBaseParasite"/>
        </authorList>
    </citation>
    <scope>IDENTIFICATION</scope>
</reference>
<reference evidence="2 3" key="2">
    <citation type="submission" date="2018-11" db="EMBL/GenBank/DDBJ databases">
        <authorList>
            <consortium name="Pathogen Informatics"/>
        </authorList>
    </citation>
    <scope>NUCLEOTIDE SEQUENCE [LARGE SCALE GENOMIC DNA]</scope>
</reference>
<evidence type="ECO:0000313" key="4">
    <source>
        <dbReference type="WBParaSite" id="TCNE_0000173601-mRNA-1"/>
    </source>
</evidence>
<dbReference type="EMBL" id="UYWY01001419">
    <property type="protein sequence ID" value="VDM26746.1"/>
    <property type="molecule type" value="Genomic_DNA"/>
</dbReference>
<sequence length="77" mass="8886">MLPSDGKVGEFRETPVGNGRSPFAEMKFAEHDARRLQRRSPSLFPVLDRRGFDTGDADFQNCFLSPVQCMLPRMRRR</sequence>
<dbReference type="WBParaSite" id="TCNE_0000173601-mRNA-1">
    <property type="protein sequence ID" value="TCNE_0000173601-mRNA-1"/>
    <property type="gene ID" value="TCNE_0000173601"/>
</dbReference>